<dbReference type="InterPro" id="IPR056457">
    <property type="entry name" value="DOP1_C"/>
</dbReference>
<evidence type="ECO:0000256" key="2">
    <source>
        <dbReference type="ARBA" id="ARBA00022448"/>
    </source>
</evidence>
<evidence type="ECO:0000256" key="3">
    <source>
        <dbReference type="ARBA" id="ARBA00022927"/>
    </source>
</evidence>
<dbReference type="InterPro" id="IPR016024">
    <property type="entry name" value="ARM-type_fold"/>
</dbReference>
<dbReference type="Pfam" id="PF24598">
    <property type="entry name" value="DOP1_C"/>
    <property type="match status" value="1"/>
</dbReference>
<evidence type="ECO:0000256" key="1">
    <source>
        <dbReference type="ARBA" id="ARBA00004395"/>
    </source>
</evidence>
<evidence type="ECO:0000256" key="5">
    <source>
        <dbReference type="ARBA" id="ARBA00023136"/>
    </source>
</evidence>
<dbReference type="Proteomes" id="UP000009131">
    <property type="component" value="Unassembled WGS sequence"/>
</dbReference>
<dbReference type="Pfam" id="PF04118">
    <property type="entry name" value="Dopey_N"/>
    <property type="match status" value="1"/>
</dbReference>
<feature type="region of interest" description="Disordered" evidence="7">
    <location>
        <begin position="1671"/>
        <end position="1702"/>
    </location>
</feature>
<dbReference type="Pfam" id="PF24597">
    <property type="entry name" value="TPR_DOP1_M"/>
    <property type="match status" value="1"/>
</dbReference>
<reference evidence="11 12" key="1">
    <citation type="journal article" date="2011" name="J. Gen. Appl. Microbiol.">
        <title>Draft genome sequencing of the enigmatic basidiomycete Mixia osmundae.</title>
        <authorList>
            <person name="Nishida H."/>
            <person name="Nagatsuka Y."/>
            <person name="Sugiyama J."/>
        </authorList>
    </citation>
    <scope>NUCLEOTIDE SEQUENCE [LARGE SCALE GENOMIC DNA]</scope>
    <source>
        <strain evidence="12">CBS 9802 / IAM 14324 / JCM 22182 / KY 12970</strain>
    </source>
</reference>
<dbReference type="eggNOG" id="KOG3613">
    <property type="taxonomic scope" value="Eukaryota"/>
</dbReference>
<dbReference type="GO" id="GO:0000139">
    <property type="term" value="C:Golgi membrane"/>
    <property type="evidence" value="ECO:0007669"/>
    <property type="project" value="UniProtKB-SubCell"/>
</dbReference>
<proteinExistence type="inferred from homology"/>
<dbReference type="EMBL" id="BABT02000153">
    <property type="protein sequence ID" value="GAA98597.1"/>
    <property type="molecule type" value="Genomic_DNA"/>
</dbReference>
<dbReference type="HOGENOM" id="CLU_001197_0_0_1"/>
<dbReference type="InterPro" id="IPR007249">
    <property type="entry name" value="DOP1_N"/>
</dbReference>
<dbReference type="GO" id="GO:0005802">
    <property type="term" value="C:trans-Golgi network"/>
    <property type="evidence" value="ECO:0007669"/>
    <property type="project" value="TreeGrafter"/>
</dbReference>
<dbReference type="GO" id="GO:0005768">
    <property type="term" value="C:endosome"/>
    <property type="evidence" value="ECO:0007669"/>
    <property type="project" value="TreeGrafter"/>
</dbReference>
<evidence type="ECO:0000259" key="9">
    <source>
        <dbReference type="Pfam" id="PF24597"/>
    </source>
</evidence>
<feature type="domain" description="DOP1-like C-terminal" evidence="10">
    <location>
        <begin position="1261"/>
        <end position="1687"/>
    </location>
</feature>
<keyword evidence="3" id="KW-0653">Protein transport</keyword>
<feature type="domain" description="DOP1 N-terminal" evidence="8">
    <location>
        <begin position="45"/>
        <end position="334"/>
    </location>
</feature>
<dbReference type="GO" id="GO:0006895">
    <property type="term" value="P:Golgi to endosome transport"/>
    <property type="evidence" value="ECO:0007669"/>
    <property type="project" value="InterPro"/>
</dbReference>
<comment type="similarity">
    <text evidence="6">Belongs to the DOP1 family.</text>
</comment>
<dbReference type="PANTHER" id="PTHR14042">
    <property type="entry name" value="DOPEY-RELATED"/>
    <property type="match status" value="1"/>
</dbReference>
<feature type="region of interest" description="Disordered" evidence="7">
    <location>
        <begin position="1"/>
        <end position="40"/>
    </location>
</feature>
<reference evidence="11 12" key="2">
    <citation type="journal article" date="2012" name="Open Biol.">
        <title>Characteristics of nucleosomes and linker DNA regions on the genome of the basidiomycete Mixia osmundae revealed by mono- and dinucleosome mapping.</title>
        <authorList>
            <person name="Nishida H."/>
            <person name="Kondo S."/>
            <person name="Matsumoto T."/>
            <person name="Suzuki Y."/>
            <person name="Yoshikawa H."/>
            <person name="Taylor T.D."/>
            <person name="Sugiyama J."/>
        </authorList>
    </citation>
    <scope>NUCLEOTIDE SEQUENCE [LARGE SCALE GENOMIC DNA]</scope>
    <source>
        <strain evidence="12">CBS 9802 / IAM 14324 / JCM 22182 / KY 12970</strain>
    </source>
</reference>
<dbReference type="OrthoDB" id="297643at2759"/>
<dbReference type="FunCoup" id="G7E6Y7">
    <property type="interactions" value="122"/>
</dbReference>
<dbReference type="InParanoid" id="G7E6Y7"/>
<evidence type="ECO:0000313" key="12">
    <source>
        <dbReference type="Proteomes" id="UP000009131"/>
    </source>
</evidence>
<name>G7E6Y7_MIXOS</name>
<evidence type="ECO:0000313" key="11">
    <source>
        <dbReference type="EMBL" id="GAA98597.1"/>
    </source>
</evidence>
<dbReference type="STRING" id="764103.G7E6Y7"/>
<gene>
    <name evidence="11" type="primary">Mo05284</name>
    <name evidence="11" type="ORF">E5Q_05284</name>
</gene>
<evidence type="ECO:0000259" key="8">
    <source>
        <dbReference type="Pfam" id="PF04118"/>
    </source>
</evidence>
<evidence type="ECO:0000256" key="7">
    <source>
        <dbReference type="SAM" id="MobiDB-lite"/>
    </source>
</evidence>
<keyword evidence="2" id="KW-0813">Transport</keyword>
<dbReference type="InterPro" id="IPR040314">
    <property type="entry name" value="DOP1"/>
</dbReference>
<feature type="compositionally biased region" description="Low complexity" evidence="7">
    <location>
        <begin position="13"/>
        <end position="27"/>
    </location>
</feature>
<dbReference type="InterPro" id="IPR056458">
    <property type="entry name" value="TPR_DOP1_M"/>
</dbReference>
<keyword evidence="5" id="KW-0472">Membrane</keyword>
<comment type="subcellular location">
    <subcellularLocation>
        <location evidence="1">Golgi apparatus membrane</location>
        <topology evidence="1">Peripheral membrane protein</topology>
    </subcellularLocation>
</comment>
<evidence type="ECO:0000256" key="6">
    <source>
        <dbReference type="ARBA" id="ARBA00046326"/>
    </source>
</evidence>
<dbReference type="PANTHER" id="PTHR14042:SF24">
    <property type="entry name" value="PROTEIN DOPEY-1 HOMOLOG"/>
    <property type="match status" value="1"/>
</dbReference>
<evidence type="ECO:0000259" key="10">
    <source>
        <dbReference type="Pfam" id="PF24598"/>
    </source>
</evidence>
<comment type="caution">
    <text evidence="11">The sequence shown here is derived from an EMBL/GenBank/DDBJ whole genome shotgun (WGS) entry which is preliminary data.</text>
</comment>
<protein>
    <submittedName>
        <fullName evidence="11">Uncharacterized protein</fullName>
    </submittedName>
</protein>
<keyword evidence="4" id="KW-0333">Golgi apparatus</keyword>
<dbReference type="GO" id="GO:0005829">
    <property type="term" value="C:cytosol"/>
    <property type="evidence" value="ECO:0007669"/>
    <property type="project" value="GOC"/>
</dbReference>
<organism evidence="11 12">
    <name type="scientific">Mixia osmundae (strain CBS 9802 / IAM 14324 / JCM 22182 / KY 12970)</name>
    <dbReference type="NCBI Taxonomy" id="764103"/>
    <lineage>
        <taxon>Eukaryota</taxon>
        <taxon>Fungi</taxon>
        <taxon>Dikarya</taxon>
        <taxon>Basidiomycota</taxon>
        <taxon>Pucciniomycotina</taxon>
        <taxon>Mixiomycetes</taxon>
        <taxon>Mixiales</taxon>
        <taxon>Mixiaceae</taxon>
        <taxon>Mixia</taxon>
    </lineage>
</organism>
<sequence length="1792" mass="199121">MSASASLGRRAVSSSIPRSSSASSLSSLATGSKMDEKEAKLNDDPRWRKYAAAVERVLTSFESIQEWADFITFLARLLKTLQTFPHYQVIPHKLTMAKRLSQCLNPALPTGVHQRALDVYVYILTTIGSDHLRRDLPAWSSGLFPFFQYAATSVRPIILGIYEKFYLPLQDQLRPCTKAFILALLPGVEEEGGEFFDKVASLLDQLSGAVTPTLFLQNLWLILITSPFSRIPALNYLLRRMPSVGRDDSIVGIVGSDVGLMIRAIAASLEDTQVLVQRSALDLLVQTLRLDGKAFVNDTRADDRVLIMRSALAVVLRRDLSLNRRLFIWLLGPSEVEQEQITYLRQNGLSIVMHALRSDLYRPLSPKSPTHRLDRQRPFKIFTSLLDKWEIGSLLTENLVLDAFTALQNTLRPDDVHDELLMTANTLFEALDPYLLWQALFRATEREMALPEDQSTSAFDLIVYIVDNFRLHDDEMLRLHLPILAFSLIDRVHDGLRSGSLPLPRACQALRTASRLIEEMPLSWYAGVSIEANAALGFTTAHQLALSFYAASDVRQIAMPPSDFPARLRDRGLSILLAVIQSNWQTTPSGSVVVDAAHGIALLAESDDVQNAASINIDWQPEQWLSQAVAQLDAYPATLEGFTALNALVSTTVTLCRLRSQPQLVISTRSSAQAFIVRLLDWLQPDCVPLFAQASKLIWAVDEAAGCKHVESPGDNLFTPLLVVLDSLRDEDLSIRRAAEAWMRCSLKSYIRVLDPLLLRLHDPSIKRVKADVTLGNQTVLSLQKYSEPFDHANLCHLLENLLGLMRFGGQGFSRIAKSTHLKPGASVEMRERLFAAGIQDNTYLDGITISVIRTLASDHGAYATPSLVETNLRTHGLCADILQLLISRGDLSVRLLQAIETVLVARLMICVHRSELDIQNRLLHVLHSTIQALTPGGKPHGVTANDLSPAAASTEALKTTLASPQLDRADPAEHDPLLIRLICDGINMQRSSAVLHHWIDFLLMTVSQLRYSLDEMILPLCDCITRRLGQIVKDLAVAWDPDTAGTSIAFEATDGDFTVLMNALERLLLVASEEASKVAATSPVDVEIDDKHVISDQPASSIFSYVTNVLSSTEHAVPTEMPHQAKKHAMDRLDNAIGVMLLTWKVTSELEAKVAGDSLRGQAWIGTRIKARTKKALERIARGYQGQVLEMHISTWHEAIDRQEPGSWLLDLLNSLITSPTMLISAVCERVTARTSPLPSDKSRSLQAFSKLTEADLFAFLEECIKYMSSTAATSVLQQLITFTRDFSNNVATYKLQLYPSLRCFVALCDKLSGTASLEDRKARKDVQDLLAKCIEVVTQLTGKVGSAARKQGDEHISASVEDLENGRSASVSWTTTGVSPYQLQVYLTERVLPCLKTIQMDSDRCSSLAATIVHYSVAPDLRLKGRTLEVEETTIALFTELTRLPAAAKAWRAQLSDIYGDIRFFTQRARAADAWRPSMAALLAADKEKFVDLLVKVTAAQSANIFANREQESYARAISLRRLSYLFYAGQPDQFLAQLPLLQEKLVDMLRPGTGEIVHAEVFTCLRVLLCRVGSQHLTSFWPVVLAELLRLFESLLHNRHADSTDFVLLIASACKLLDQLLLLQTEDFQIHQWMFVTDTVDAIYPPDGWQPRSIMDRLADIVRDRHRKNDGKVGAESPALSKRPEFDRNDSIPSGLPNGHSIDVSVPAELTDAARTRLKRPLLAKLRLKRPEEHANTERSTAAANLLAKLELRFFSRVSLASYETVYAGGEIDWDAVEASLAGDLFEGR</sequence>
<dbReference type="GO" id="GO:0015031">
    <property type="term" value="P:protein transport"/>
    <property type="evidence" value="ECO:0007669"/>
    <property type="project" value="UniProtKB-KW"/>
</dbReference>
<evidence type="ECO:0000256" key="4">
    <source>
        <dbReference type="ARBA" id="ARBA00023034"/>
    </source>
</evidence>
<accession>G7E6Y7</accession>
<dbReference type="SUPFAM" id="SSF48371">
    <property type="entry name" value="ARM repeat"/>
    <property type="match status" value="1"/>
</dbReference>
<keyword evidence="12" id="KW-1185">Reference proteome</keyword>
<feature type="domain" description="DOP1-like middle TPR" evidence="9">
    <location>
        <begin position="343"/>
        <end position="497"/>
    </location>
</feature>